<evidence type="ECO:0000256" key="1">
    <source>
        <dbReference type="SAM" id="MobiDB-lite"/>
    </source>
</evidence>
<dbReference type="InterPro" id="IPR014044">
    <property type="entry name" value="CAP_dom"/>
</dbReference>
<feature type="domain" description="SCP" evidence="3">
    <location>
        <begin position="131"/>
        <end position="279"/>
    </location>
</feature>
<name>A0A218Z631_9HELO</name>
<dbReference type="SUPFAM" id="SSF55797">
    <property type="entry name" value="PR-1-like"/>
    <property type="match status" value="1"/>
</dbReference>
<dbReference type="Pfam" id="PF00188">
    <property type="entry name" value="CAP"/>
    <property type="match status" value="1"/>
</dbReference>
<dbReference type="PRINTS" id="PR01217">
    <property type="entry name" value="PRICHEXTENSN"/>
</dbReference>
<accession>A0A218Z631</accession>
<dbReference type="EMBL" id="MZNU01000218">
    <property type="protein sequence ID" value="OWP02676.1"/>
    <property type="molecule type" value="Genomic_DNA"/>
</dbReference>
<feature type="compositionally biased region" description="Low complexity" evidence="1">
    <location>
        <begin position="70"/>
        <end position="79"/>
    </location>
</feature>
<dbReference type="InterPro" id="IPR035940">
    <property type="entry name" value="CAP_sf"/>
</dbReference>
<dbReference type="InterPro" id="IPR001283">
    <property type="entry name" value="CRISP-related"/>
</dbReference>
<evidence type="ECO:0000313" key="5">
    <source>
        <dbReference type="Proteomes" id="UP000242519"/>
    </source>
</evidence>
<comment type="caution">
    <text evidence="4">The sequence shown here is derived from an EMBL/GenBank/DDBJ whole genome shotgun (WGS) entry which is preliminary data.</text>
</comment>
<dbReference type="Gene3D" id="3.40.33.10">
    <property type="entry name" value="CAP"/>
    <property type="match status" value="1"/>
</dbReference>
<dbReference type="CDD" id="cd05380">
    <property type="entry name" value="CAP_euk"/>
    <property type="match status" value="1"/>
</dbReference>
<reference evidence="4 5" key="1">
    <citation type="submission" date="2017-04" db="EMBL/GenBank/DDBJ databases">
        <title>Draft genome sequence of Marssonina coronaria NL1: causal agent of apple blotch.</title>
        <authorList>
            <person name="Cheng Q."/>
        </authorList>
    </citation>
    <scope>NUCLEOTIDE SEQUENCE [LARGE SCALE GENOMIC DNA]</scope>
    <source>
        <strain evidence="4 5">NL1</strain>
    </source>
</reference>
<dbReference type="STRING" id="503106.A0A218Z631"/>
<feature type="region of interest" description="Disordered" evidence="1">
    <location>
        <begin position="49"/>
        <end position="127"/>
    </location>
</feature>
<keyword evidence="5" id="KW-1185">Reference proteome</keyword>
<evidence type="ECO:0000313" key="4">
    <source>
        <dbReference type="EMBL" id="OWP02676.1"/>
    </source>
</evidence>
<dbReference type="AlphaFoldDB" id="A0A218Z631"/>
<dbReference type="Proteomes" id="UP000242519">
    <property type="component" value="Unassembled WGS sequence"/>
</dbReference>
<proteinExistence type="predicted"/>
<evidence type="ECO:0000256" key="2">
    <source>
        <dbReference type="SAM" id="SignalP"/>
    </source>
</evidence>
<gene>
    <name evidence="4" type="ORF">B2J93_6641</name>
</gene>
<evidence type="ECO:0000259" key="3">
    <source>
        <dbReference type="SMART" id="SM00198"/>
    </source>
</evidence>
<feature type="chain" id="PRO_5012916985" description="SCP domain-containing protein" evidence="2">
    <location>
        <begin position="23"/>
        <end position="296"/>
    </location>
</feature>
<dbReference type="InParanoid" id="A0A218Z631"/>
<feature type="compositionally biased region" description="Low complexity" evidence="1">
    <location>
        <begin position="107"/>
        <end position="119"/>
    </location>
</feature>
<keyword evidence="2" id="KW-0732">Signal</keyword>
<dbReference type="OrthoDB" id="337038at2759"/>
<dbReference type="SMART" id="SM00198">
    <property type="entry name" value="SCP"/>
    <property type="match status" value="1"/>
</dbReference>
<feature type="compositionally biased region" description="Pro residues" evidence="1">
    <location>
        <begin position="80"/>
        <end position="106"/>
    </location>
</feature>
<dbReference type="PANTHER" id="PTHR10334">
    <property type="entry name" value="CYSTEINE-RICH SECRETORY PROTEIN-RELATED"/>
    <property type="match status" value="1"/>
</dbReference>
<protein>
    <recommendedName>
        <fullName evidence="3">SCP domain-containing protein</fullName>
    </recommendedName>
</protein>
<sequence>MRSSTLLAVLGAALVIASPVHQALHKRAYVTNVITDIVYVTVTAGPQPFTKLDSPPAYPHFNPKPKKTYSPRPTPSSSTSPPPPPPPPATYAPPETPSPAPVPSPAPAVTYPAPQSAAPAPAPAGDSYPTDYKSTCLHHHNKHRDNHTAHHLQWDDILAGYAEISAKTCVFAHDMTQGGGGYGQNIAASGSTEKLGPASSYVADSITNQWYNGEIANMPYGQDSPPTQGVPEYLHLSQIVWKDTTHVGCFSAECAAGTVFSYPSSYTVCNYKTPGNILGSFISQVSRPIGLPGMTA</sequence>
<organism evidence="4 5">
    <name type="scientific">Diplocarpon coronariae</name>
    <dbReference type="NCBI Taxonomy" id="2795749"/>
    <lineage>
        <taxon>Eukaryota</taxon>
        <taxon>Fungi</taxon>
        <taxon>Dikarya</taxon>
        <taxon>Ascomycota</taxon>
        <taxon>Pezizomycotina</taxon>
        <taxon>Leotiomycetes</taxon>
        <taxon>Helotiales</taxon>
        <taxon>Drepanopezizaceae</taxon>
        <taxon>Diplocarpon</taxon>
    </lineage>
</organism>
<feature type="signal peptide" evidence="2">
    <location>
        <begin position="1"/>
        <end position="22"/>
    </location>
</feature>